<accession>A0A2T5YU04</accession>
<keyword evidence="4" id="KW-1185">Reference proteome</keyword>
<protein>
    <submittedName>
        <fullName evidence="3">Lipopolysaccharide biosynthesis regulator YciM</fullName>
    </submittedName>
</protein>
<dbReference type="InterPro" id="IPR011990">
    <property type="entry name" value="TPR-like_helical_dom_sf"/>
</dbReference>
<dbReference type="PROSITE" id="PS50005">
    <property type="entry name" value="TPR"/>
    <property type="match status" value="7"/>
</dbReference>
<dbReference type="PANTHER" id="PTHR12558:SF13">
    <property type="entry name" value="CELL DIVISION CYCLE PROTEIN 27 HOMOLOG"/>
    <property type="match status" value="1"/>
</dbReference>
<dbReference type="AlphaFoldDB" id="A0A2T5YU04"/>
<feature type="repeat" description="TPR" evidence="1">
    <location>
        <begin position="265"/>
        <end position="298"/>
    </location>
</feature>
<dbReference type="PROSITE" id="PS50293">
    <property type="entry name" value="TPR_REGION"/>
    <property type="match status" value="2"/>
</dbReference>
<dbReference type="RefSeq" id="WP_108210313.1">
    <property type="nucleotide sequence ID" value="NZ_QBKI01000001.1"/>
</dbReference>
<dbReference type="Proteomes" id="UP000244225">
    <property type="component" value="Unassembled WGS sequence"/>
</dbReference>
<feature type="repeat" description="TPR" evidence="1">
    <location>
        <begin position="231"/>
        <end position="264"/>
    </location>
</feature>
<dbReference type="EMBL" id="QBKI01000001">
    <property type="protein sequence ID" value="PTX22799.1"/>
    <property type="molecule type" value="Genomic_DNA"/>
</dbReference>
<reference evidence="3 4" key="1">
    <citation type="submission" date="2018-04" db="EMBL/GenBank/DDBJ databases">
        <title>Genomic Encyclopedia of Archaeal and Bacterial Type Strains, Phase II (KMG-II): from individual species to whole genera.</title>
        <authorList>
            <person name="Goeker M."/>
        </authorList>
    </citation>
    <scope>NUCLEOTIDE SEQUENCE [LARGE SCALE GENOMIC DNA]</scope>
    <source>
        <strain evidence="3 4">DSM 100162</strain>
    </source>
</reference>
<feature type="repeat" description="TPR" evidence="1">
    <location>
        <begin position="197"/>
        <end position="230"/>
    </location>
</feature>
<feature type="repeat" description="TPR" evidence="1">
    <location>
        <begin position="336"/>
        <end position="369"/>
    </location>
</feature>
<dbReference type="Pfam" id="PF13181">
    <property type="entry name" value="TPR_8"/>
    <property type="match status" value="1"/>
</dbReference>
<feature type="chain" id="PRO_5015487067" evidence="2">
    <location>
        <begin position="23"/>
        <end position="551"/>
    </location>
</feature>
<feature type="repeat" description="TPR" evidence="1">
    <location>
        <begin position="55"/>
        <end position="88"/>
    </location>
</feature>
<dbReference type="OrthoDB" id="638548at2"/>
<dbReference type="InterPro" id="IPR019734">
    <property type="entry name" value="TPR_rpt"/>
</dbReference>
<organism evidence="3 4">
    <name type="scientific">Pontibacter mucosus</name>
    <dbReference type="NCBI Taxonomy" id="1649266"/>
    <lineage>
        <taxon>Bacteria</taxon>
        <taxon>Pseudomonadati</taxon>
        <taxon>Bacteroidota</taxon>
        <taxon>Cytophagia</taxon>
        <taxon>Cytophagales</taxon>
        <taxon>Hymenobacteraceae</taxon>
        <taxon>Pontibacter</taxon>
    </lineage>
</organism>
<gene>
    <name evidence="3" type="ORF">C8N40_101627</name>
</gene>
<dbReference type="PANTHER" id="PTHR12558">
    <property type="entry name" value="CELL DIVISION CYCLE 16,23,27"/>
    <property type="match status" value="1"/>
</dbReference>
<dbReference type="Pfam" id="PF14559">
    <property type="entry name" value="TPR_19"/>
    <property type="match status" value="3"/>
</dbReference>
<keyword evidence="2" id="KW-0732">Signal</keyword>
<evidence type="ECO:0000313" key="4">
    <source>
        <dbReference type="Proteomes" id="UP000244225"/>
    </source>
</evidence>
<evidence type="ECO:0000313" key="3">
    <source>
        <dbReference type="EMBL" id="PTX22799.1"/>
    </source>
</evidence>
<evidence type="ECO:0000256" key="1">
    <source>
        <dbReference type="PROSITE-ProRule" id="PRU00339"/>
    </source>
</evidence>
<comment type="caution">
    <text evidence="3">The sequence shown here is derived from an EMBL/GenBank/DDBJ whole genome shotgun (WGS) entry which is preliminary data.</text>
</comment>
<keyword evidence="1" id="KW-0802">TPR repeat</keyword>
<name>A0A2T5YU04_9BACT</name>
<dbReference type="Pfam" id="PF13432">
    <property type="entry name" value="TPR_16"/>
    <property type="match status" value="1"/>
</dbReference>
<feature type="repeat" description="TPR" evidence="1">
    <location>
        <begin position="163"/>
        <end position="196"/>
    </location>
</feature>
<feature type="signal peptide" evidence="2">
    <location>
        <begin position="1"/>
        <end position="22"/>
    </location>
</feature>
<evidence type="ECO:0000256" key="2">
    <source>
        <dbReference type="SAM" id="SignalP"/>
    </source>
</evidence>
<sequence length="551" mass="62279">MNKNWKYIALMAAAFPATAAFAQSGDAGRAAVNLERYEEAKSIYKAQLNNKSTADRAYFNLGDIYLRTDKPDSAAYYFNQGLAANKKSNIAHVGLGKLALQQGDQAKAEQHFNQALSGKGKKDAYVLAMIGEAYVNVPNATEAQLNKGVEYLKQSLERDNKNVDANITLGDAYLALKNGGMAMTHYDRAIQLDAQNVTAYLKRGQLYTSSRNYNEAEQAFQKAIEINPNFAPAYRDLGELYYFAGQYDKALSTFQKYVDMAEDTPDTKAKYASFLFLTKNYDRALQAAEEVLQVQPDNMVMNRLRAYSYMELGQPDKALAAIETHMQKADPNKLIAEDYEYYGRILSKNNQHQKAVENLEKAISINPTNVELYAELANAYARNNQYDQAIATYDRKRETVEPSNADYFYMGNIYMMAGEEQATNGNSAKANEYFKKADETYAKVTEANADYAYGYLWRARANASQDPETEQGLAKPYYEQFIQKAGNEKDKYKRDLIEANSYLGYFYYIKGDRDNAVKYWTEVRTLDPSNPQAEAALKEISKTVSKTPRKK</sequence>
<dbReference type="Gene3D" id="1.25.40.10">
    <property type="entry name" value="Tetratricopeptide repeat domain"/>
    <property type="match status" value="3"/>
</dbReference>
<feature type="repeat" description="TPR" evidence="1">
    <location>
        <begin position="497"/>
        <end position="530"/>
    </location>
</feature>
<proteinExistence type="predicted"/>
<dbReference type="SMART" id="SM00028">
    <property type="entry name" value="TPR"/>
    <property type="match status" value="10"/>
</dbReference>
<dbReference type="SUPFAM" id="SSF48452">
    <property type="entry name" value="TPR-like"/>
    <property type="match status" value="2"/>
</dbReference>